<evidence type="ECO:0000313" key="3">
    <source>
        <dbReference type="EMBL" id="OUC46037.1"/>
    </source>
</evidence>
<dbReference type="GO" id="GO:0015485">
    <property type="term" value="F:cholesterol binding"/>
    <property type="evidence" value="ECO:0007669"/>
    <property type="project" value="TreeGrafter"/>
</dbReference>
<dbReference type="GO" id="GO:0030299">
    <property type="term" value="P:intestinal cholesterol absorption"/>
    <property type="evidence" value="ECO:0007669"/>
    <property type="project" value="TreeGrafter"/>
</dbReference>
<sequence length="261" mass="29691">MIPYPSYEKKRCFIGQMDCLVFVALLTCCSVTVVIVCIAVVHHVLLEKEAVKSSSLNDKMPIGVSCGQQALLNADDVSSCAKIGAWLENKIEDKFHRWGVFCTRHPCLVFFFGITVSLICTSGLCYMQVTTDPVQICPFYRIEQLIIVPRNQTQFVAADPLDNVEFNWGPVFRKEFLHEILQLQKQIENLTVQVENKPVTLKDICVQPLAPEKTECLIQSVVSYFQSNATNLDDEYYEEGFLLSNWLSHLRSCLRNPIQVM</sequence>
<dbReference type="EMBL" id="LVZM01007873">
    <property type="protein sequence ID" value="OUC46037.1"/>
    <property type="molecule type" value="Genomic_DNA"/>
</dbReference>
<keyword evidence="1" id="KW-1133">Transmembrane helix</keyword>
<dbReference type="PANTHER" id="PTHR45727">
    <property type="entry name" value="NPC INTRACELLULAR CHOLESTEROL TRANSPORTER 1"/>
    <property type="match status" value="1"/>
</dbReference>
<name>A0A1Y3EQL0_9BILA</name>
<dbReference type="Proteomes" id="UP000243006">
    <property type="component" value="Unassembled WGS sequence"/>
</dbReference>
<feature type="domain" description="NPC1 middle luminal" evidence="2">
    <location>
        <begin position="138"/>
        <end position="260"/>
    </location>
</feature>
<evidence type="ECO:0000256" key="1">
    <source>
        <dbReference type="SAM" id="Phobius"/>
    </source>
</evidence>
<dbReference type="PANTHER" id="PTHR45727:SF2">
    <property type="entry name" value="NPC INTRACELLULAR CHOLESTEROL TRANSPORTER 1"/>
    <property type="match status" value="1"/>
</dbReference>
<dbReference type="GO" id="GO:0042632">
    <property type="term" value="P:cholesterol homeostasis"/>
    <property type="evidence" value="ECO:0007669"/>
    <property type="project" value="TreeGrafter"/>
</dbReference>
<dbReference type="AlphaFoldDB" id="A0A1Y3EQL0"/>
<feature type="non-terminal residue" evidence="3">
    <location>
        <position position="261"/>
    </location>
</feature>
<dbReference type="GO" id="GO:0015918">
    <property type="term" value="P:sterol transport"/>
    <property type="evidence" value="ECO:0007669"/>
    <property type="project" value="TreeGrafter"/>
</dbReference>
<keyword evidence="1" id="KW-0812">Transmembrane</keyword>
<keyword evidence="1" id="KW-0472">Membrane</keyword>
<organism evidence="3 4">
    <name type="scientific">Trichinella nativa</name>
    <dbReference type="NCBI Taxonomy" id="6335"/>
    <lineage>
        <taxon>Eukaryota</taxon>
        <taxon>Metazoa</taxon>
        <taxon>Ecdysozoa</taxon>
        <taxon>Nematoda</taxon>
        <taxon>Enoplea</taxon>
        <taxon>Dorylaimia</taxon>
        <taxon>Trichinellida</taxon>
        <taxon>Trichinellidae</taxon>
        <taxon>Trichinella</taxon>
    </lineage>
</organism>
<dbReference type="InterPro" id="IPR053956">
    <property type="entry name" value="NPC1_MLD"/>
</dbReference>
<reference evidence="3 4" key="1">
    <citation type="submission" date="2015-04" db="EMBL/GenBank/DDBJ databases">
        <title>Draft genome of the roundworm Trichinella nativa.</title>
        <authorList>
            <person name="Mitreva M."/>
        </authorList>
    </citation>
    <scope>NUCLEOTIDE SEQUENCE [LARGE SCALE GENOMIC DNA]</scope>
    <source>
        <strain evidence="3 4">ISS45</strain>
    </source>
</reference>
<protein>
    <recommendedName>
        <fullName evidence="2">NPC1 middle luminal domain-containing protein</fullName>
    </recommendedName>
</protein>
<evidence type="ECO:0000313" key="4">
    <source>
        <dbReference type="Proteomes" id="UP000243006"/>
    </source>
</evidence>
<proteinExistence type="predicted"/>
<dbReference type="GO" id="GO:0005886">
    <property type="term" value="C:plasma membrane"/>
    <property type="evidence" value="ECO:0007669"/>
    <property type="project" value="TreeGrafter"/>
</dbReference>
<comment type="caution">
    <text evidence="3">The sequence shown here is derived from an EMBL/GenBank/DDBJ whole genome shotgun (WGS) entry which is preliminary data.</text>
</comment>
<gene>
    <name evidence="3" type="ORF">D917_08040</name>
</gene>
<dbReference type="Pfam" id="PF22314">
    <property type="entry name" value="NPC1_MLD"/>
    <property type="match status" value="1"/>
</dbReference>
<feature type="transmembrane region" description="Helical" evidence="1">
    <location>
        <begin position="107"/>
        <end position="129"/>
    </location>
</feature>
<evidence type="ECO:0000259" key="2">
    <source>
        <dbReference type="Pfam" id="PF22314"/>
    </source>
</evidence>
<accession>A0A1Y3EQL0</accession>
<feature type="transmembrane region" description="Helical" evidence="1">
    <location>
        <begin position="20"/>
        <end position="46"/>
    </location>
</feature>